<evidence type="ECO:0000313" key="3">
    <source>
        <dbReference type="EnsemblProtists" id="EKX49932"/>
    </source>
</evidence>
<evidence type="ECO:0000256" key="1">
    <source>
        <dbReference type="SAM" id="Coils"/>
    </source>
</evidence>
<accession>L1JNB4</accession>
<dbReference type="PaxDb" id="55529-EKX49932"/>
<keyword evidence="4" id="KW-1185">Reference proteome</keyword>
<dbReference type="eggNOG" id="ENOG502SFWM">
    <property type="taxonomic scope" value="Eukaryota"/>
</dbReference>
<dbReference type="KEGG" id="gtt:GUITHDRAFT_104329"/>
<dbReference type="EMBL" id="JH992980">
    <property type="protein sequence ID" value="EKX49932.1"/>
    <property type="molecule type" value="Genomic_DNA"/>
</dbReference>
<organism evidence="2">
    <name type="scientific">Guillardia theta (strain CCMP2712)</name>
    <name type="common">Cryptophyte</name>
    <dbReference type="NCBI Taxonomy" id="905079"/>
    <lineage>
        <taxon>Eukaryota</taxon>
        <taxon>Cryptophyceae</taxon>
        <taxon>Pyrenomonadales</taxon>
        <taxon>Geminigeraceae</taxon>
        <taxon>Guillardia</taxon>
    </lineage>
</organism>
<protein>
    <submittedName>
        <fullName evidence="2 3">Uncharacterized protein</fullName>
    </submittedName>
</protein>
<dbReference type="EnsemblProtists" id="EKX49932">
    <property type="protein sequence ID" value="EKX49932"/>
    <property type="gene ID" value="GUITHDRAFT_104329"/>
</dbReference>
<dbReference type="HOGENOM" id="CLU_2215004_0_0_1"/>
<dbReference type="OrthoDB" id="10260340at2759"/>
<keyword evidence="1" id="KW-0175">Coiled coil</keyword>
<sequence>MDDAKSDLVNVLSRLEAHWVVLEAELTEINKDITQCEQCVQKYGEYFTFPLQHLKDLKKAKKQKMKEIIQAMEAFNENLVGGKRLVKMLEREMPVVSVNSTAKSGMN</sequence>
<feature type="coiled-coil region" evidence="1">
    <location>
        <begin position="51"/>
        <end position="78"/>
    </location>
</feature>
<reference evidence="4" key="2">
    <citation type="submission" date="2012-11" db="EMBL/GenBank/DDBJ databases">
        <authorList>
            <person name="Kuo A."/>
            <person name="Curtis B.A."/>
            <person name="Tanifuji G."/>
            <person name="Burki F."/>
            <person name="Gruber A."/>
            <person name="Irimia M."/>
            <person name="Maruyama S."/>
            <person name="Arias M.C."/>
            <person name="Ball S.G."/>
            <person name="Gile G.H."/>
            <person name="Hirakawa Y."/>
            <person name="Hopkins J.F."/>
            <person name="Rensing S.A."/>
            <person name="Schmutz J."/>
            <person name="Symeonidi A."/>
            <person name="Elias M."/>
            <person name="Eveleigh R.J."/>
            <person name="Herman E.K."/>
            <person name="Klute M.J."/>
            <person name="Nakayama T."/>
            <person name="Obornik M."/>
            <person name="Reyes-Prieto A."/>
            <person name="Armbrust E.V."/>
            <person name="Aves S.J."/>
            <person name="Beiko R.G."/>
            <person name="Coutinho P."/>
            <person name="Dacks J.B."/>
            <person name="Durnford D.G."/>
            <person name="Fast N.M."/>
            <person name="Green B.R."/>
            <person name="Grisdale C."/>
            <person name="Hempe F."/>
            <person name="Henrissat B."/>
            <person name="Hoppner M.P."/>
            <person name="Ishida K.-I."/>
            <person name="Kim E."/>
            <person name="Koreny L."/>
            <person name="Kroth P.G."/>
            <person name="Liu Y."/>
            <person name="Malik S.-B."/>
            <person name="Maier U.G."/>
            <person name="McRose D."/>
            <person name="Mock T."/>
            <person name="Neilson J.A."/>
            <person name="Onodera N.T."/>
            <person name="Poole A.M."/>
            <person name="Pritham E.J."/>
            <person name="Richards T.A."/>
            <person name="Rocap G."/>
            <person name="Roy S.W."/>
            <person name="Sarai C."/>
            <person name="Schaack S."/>
            <person name="Shirato S."/>
            <person name="Slamovits C.H."/>
            <person name="Spencer D.F."/>
            <person name="Suzuki S."/>
            <person name="Worden A.Z."/>
            <person name="Zauner S."/>
            <person name="Barry K."/>
            <person name="Bell C."/>
            <person name="Bharti A.K."/>
            <person name="Crow J.A."/>
            <person name="Grimwood J."/>
            <person name="Kramer R."/>
            <person name="Lindquist E."/>
            <person name="Lucas S."/>
            <person name="Salamov A."/>
            <person name="McFadden G.I."/>
            <person name="Lane C.E."/>
            <person name="Keeling P.J."/>
            <person name="Gray M.W."/>
            <person name="Grigoriev I.V."/>
            <person name="Archibald J.M."/>
        </authorList>
    </citation>
    <scope>NUCLEOTIDE SEQUENCE</scope>
    <source>
        <strain evidence="4">CCMP2712</strain>
    </source>
</reference>
<dbReference type="AlphaFoldDB" id="L1JNB4"/>
<dbReference type="GeneID" id="17306615"/>
<proteinExistence type="predicted"/>
<evidence type="ECO:0000313" key="2">
    <source>
        <dbReference type="EMBL" id="EKX49932.1"/>
    </source>
</evidence>
<evidence type="ECO:0000313" key="4">
    <source>
        <dbReference type="Proteomes" id="UP000011087"/>
    </source>
</evidence>
<gene>
    <name evidence="2" type="ORF">GUITHDRAFT_104329</name>
</gene>
<dbReference type="RefSeq" id="XP_005836912.1">
    <property type="nucleotide sequence ID" value="XM_005836855.1"/>
</dbReference>
<dbReference type="OMA" id="PIHYKLI"/>
<dbReference type="Proteomes" id="UP000011087">
    <property type="component" value="Unassembled WGS sequence"/>
</dbReference>
<reference evidence="3" key="3">
    <citation type="submission" date="2016-03" db="UniProtKB">
        <authorList>
            <consortium name="EnsemblProtists"/>
        </authorList>
    </citation>
    <scope>IDENTIFICATION</scope>
</reference>
<reference evidence="2 4" key="1">
    <citation type="journal article" date="2012" name="Nature">
        <title>Algal genomes reveal evolutionary mosaicism and the fate of nucleomorphs.</title>
        <authorList>
            <consortium name="DOE Joint Genome Institute"/>
            <person name="Curtis B.A."/>
            <person name="Tanifuji G."/>
            <person name="Burki F."/>
            <person name="Gruber A."/>
            <person name="Irimia M."/>
            <person name="Maruyama S."/>
            <person name="Arias M.C."/>
            <person name="Ball S.G."/>
            <person name="Gile G.H."/>
            <person name="Hirakawa Y."/>
            <person name="Hopkins J.F."/>
            <person name="Kuo A."/>
            <person name="Rensing S.A."/>
            <person name="Schmutz J."/>
            <person name="Symeonidi A."/>
            <person name="Elias M."/>
            <person name="Eveleigh R.J."/>
            <person name="Herman E.K."/>
            <person name="Klute M.J."/>
            <person name="Nakayama T."/>
            <person name="Obornik M."/>
            <person name="Reyes-Prieto A."/>
            <person name="Armbrust E.V."/>
            <person name="Aves S.J."/>
            <person name="Beiko R.G."/>
            <person name="Coutinho P."/>
            <person name="Dacks J.B."/>
            <person name="Durnford D.G."/>
            <person name="Fast N.M."/>
            <person name="Green B.R."/>
            <person name="Grisdale C.J."/>
            <person name="Hempel F."/>
            <person name="Henrissat B."/>
            <person name="Hoppner M.P."/>
            <person name="Ishida K."/>
            <person name="Kim E."/>
            <person name="Koreny L."/>
            <person name="Kroth P.G."/>
            <person name="Liu Y."/>
            <person name="Malik S.B."/>
            <person name="Maier U.G."/>
            <person name="McRose D."/>
            <person name="Mock T."/>
            <person name="Neilson J.A."/>
            <person name="Onodera N.T."/>
            <person name="Poole A.M."/>
            <person name="Pritham E.J."/>
            <person name="Richards T.A."/>
            <person name="Rocap G."/>
            <person name="Roy S.W."/>
            <person name="Sarai C."/>
            <person name="Schaack S."/>
            <person name="Shirato S."/>
            <person name="Slamovits C.H."/>
            <person name="Spencer D.F."/>
            <person name="Suzuki S."/>
            <person name="Worden A.Z."/>
            <person name="Zauner S."/>
            <person name="Barry K."/>
            <person name="Bell C."/>
            <person name="Bharti A.K."/>
            <person name="Crow J.A."/>
            <person name="Grimwood J."/>
            <person name="Kramer R."/>
            <person name="Lindquist E."/>
            <person name="Lucas S."/>
            <person name="Salamov A."/>
            <person name="McFadden G.I."/>
            <person name="Lane C.E."/>
            <person name="Keeling P.J."/>
            <person name="Gray M.W."/>
            <person name="Grigoriev I.V."/>
            <person name="Archibald J.M."/>
        </authorList>
    </citation>
    <scope>NUCLEOTIDE SEQUENCE</scope>
    <source>
        <strain evidence="2 4">CCMP2712</strain>
    </source>
</reference>
<name>L1JNB4_GUITC</name>